<evidence type="ECO:0000313" key="2">
    <source>
        <dbReference type="EMBL" id="KAH8103442.1"/>
    </source>
</evidence>
<sequence>MSTASPSAFLLWAVLSVMVFLVYHIWCYDKFKCLHWSSGRQPGAFKRIMTYSYLFSVPLLAVFSVATTVIKFQEGFIVMSNGQIVPKPLRLYSSHNRAWIIPLDLVFSAVWALELVTHLEELAFWLYLLHQNPQKEEWFSSWEYRLWYLGSVVSVIGLPLTAIVTRKNIETCDAYIFLVGASGSTFTTICFLYVIWRFPAFIAHVKAEGAEPTVVVRLATFYQLNLARIVFRFLFTIPLMVLAADGVMAGPHTINRNVFWTDFLHMVGGIGCFVSSTITLLIFFPRSIVNESGYRPKPPTVPASSPKMMNPDSPNFNADYAGGYPNSPSYPGYKLPLSISAGWRKEHE</sequence>
<evidence type="ECO:0000313" key="3">
    <source>
        <dbReference type="Proteomes" id="UP000813824"/>
    </source>
</evidence>
<keyword evidence="1" id="KW-0472">Membrane</keyword>
<feature type="transmembrane region" description="Helical" evidence="1">
    <location>
        <begin position="176"/>
        <end position="196"/>
    </location>
</feature>
<dbReference type="OrthoDB" id="2384193at2759"/>
<keyword evidence="1" id="KW-1133">Transmembrane helix</keyword>
<organism evidence="2 3">
    <name type="scientific">Cristinia sonorae</name>
    <dbReference type="NCBI Taxonomy" id="1940300"/>
    <lineage>
        <taxon>Eukaryota</taxon>
        <taxon>Fungi</taxon>
        <taxon>Dikarya</taxon>
        <taxon>Basidiomycota</taxon>
        <taxon>Agaricomycotina</taxon>
        <taxon>Agaricomycetes</taxon>
        <taxon>Agaricomycetidae</taxon>
        <taxon>Agaricales</taxon>
        <taxon>Pleurotineae</taxon>
        <taxon>Stephanosporaceae</taxon>
        <taxon>Cristinia</taxon>
    </lineage>
</organism>
<gene>
    <name evidence="2" type="ORF">BXZ70DRAFT_730080</name>
</gene>
<reference evidence="2" key="1">
    <citation type="journal article" date="2021" name="New Phytol.">
        <title>Evolutionary innovations through gain and loss of genes in the ectomycorrhizal Boletales.</title>
        <authorList>
            <person name="Wu G."/>
            <person name="Miyauchi S."/>
            <person name="Morin E."/>
            <person name="Kuo A."/>
            <person name="Drula E."/>
            <person name="Varga T."/>
            <person name="Kohler A."/>
            <person name="Feng B."/>
            <person name="Cao Y."/>
            <person name="Lipzen A."/>
            <person name="Daum C."/>
            <person name="Hundley H."/>
            <person name="Pangilinan J."/>
            <person name="Johnson J."/>
            <person name="Barry K."/>
            <person name="LaButti K."/>
            <person name="Ng V."/>
            <person name="Ahrendt S."/>
            <person name="Min B."/>
            <person name="Choi I.G."/>
            <person name="Park H."/>
            <person name="Plett J.M."/>
            <person name="Magnuson J."/>
            <person name="Spatafora J.W."/>
            <person name="Nagy L.G."/>
            <person name="Henrissat B."/>
            <person name="Grigoriev I.V."/>
            <person name="Yang Z.L."/>
            <person name="Xu J."/>
            <person name="Martin F.M."/>
        </authorList>
    </citation>
    <scope>NUCLEOTIDE SEQUENCE</scope>
    <source>
        <strain evidence="2">KKN 215</strain>
    </source>
</reference>
<name>A0A8K0XS74_9AGAR</name>
<comment type="caution">
    <text evidence="2">The sequence shown here is derived from an EMBL/GenBank/DDBJ whole genome shotgun (WGS) entry which is preliminary data.</text>
</comment>
<protein>
    <recommendedName>
        <fullName evidence="4">Transmembrane protein</fullName>
    </recommendedName>
</protein>
<feature type="transmembrane region" description="Helical" evidence="1">
    <location>
        <begin position="99"/>
        <end position="126"/>
    </location>
</feature>
<accession>A0A8K0XS74</accession>
<dbReference type="EMBL" id="JAEVFJ010000007">
    <property type="protein sequence ID" value="KAH8103442.1"/>
    <property type="molecule type" value="Genomic_DNA"/>
</dbReference>
<proteinExistence type="predicted"/>
<dbReference type="Proteomes" id="UP000813824">
    <property type="component" value="Unassembled WGS sequence"/>
</dbReference>
<feature type="transmembrane region" description="Helical" evidence="1">
    <location>
        <begin position="48"/>
        <end position="70"/>
    </location>
</feature>
<feature type="transmembrane region" description="Helical" evidence="1">
    <location>
        <begin position="263"/>
        <end position="284"/>
    </location>
</feature>
<feature type="transmembrane region" description="Helical" evidence="1">
    <location>
        <begin position="6"/>
        <end position="27"/>
    </location>
</feature>
<keyword evidence="1" id="KW-0812">Transmembrane</keyword>
<dbReference type="AlphaFoldDB" id="A0A8K0XS74"/>
<keyword evidence="3" id="KW-1185">Reference proteome</keyword>
<evidence type="ECO:0000256" key="1">
    <source>
        <dbReference type="SAM" id="Phobius"/>
    </source>
</evidence>
<feature type="transmembrane region" description="Helical" evidence="1">
    <location>
        <begin position="146"/>
        <end position="164"/>
    </location>
</feature>
<feature type="transmembrane region" description="Helical" evidence="1">
    <location>
        <begin position="229"/>
        <end position="251"/>
    </location>
</feature>
<evidence type="ECO:0008006" key="4">
    <source>
        <dbReference type="Google" id="ProtNLM"/>
    </source>
</evidence>